<keyword evidence="6" id="KW-1185">Reference proteome</keyword>
<evidence type="ECO:0000313" key="5">
    <source>
        <dbReference type="EMBL" id="NMM45400.1"/>
    </source>
</evidence>
<dbReference type="AlphaFoldDB" id="A0A7Y0E1B0"/>
<dbReference type="PANTHER" id="PTHR44942">
    <property type="entry name" value="METHYLTRANSF_11 DOMAIN-CONTAINING PROTEIN"/>
    <property type="match status" value="1"/>
</dbReference>
<protein>
    <submittedName>
        <fullName evidence="5">Class I SAM-dependent methyltransferase</fullName>
    </submittedName>
</protein>
<evidence type="ECO:0000259" key="4">
    <source>
        <dbReference type="Pfam" id="PF08241"/>
    </source>
</evidence>
<gene>
    <name evidence="5" type="ORF">HH303_12975</name>
</gene>
<proteinExistence type="inferred from homology"/>
<accession>A0A7Y0E1B0</accession>
<sequence length="251" mass="27638">MVVEFKDHFSGLAANYAAFRPHYPETLYSELAALVDHHGLAWDCGCGNGQASVGLAKHFERVIATDPSAPQIEKAIAADGVTYAVCPAEDAPVLADGSVDLILAAQAAHWFDLPKFYDEVRRVARPGAKLVLLSYRPTQVEDDAANAALQRFYADGIGAYWPPERRHVDEGYANIPFPFPEEPGPDLTMAVSWPLDRLVAYAGTWSAVKEFRVKTGKDPLPGFRDALAEVWGDPDTPKRVFWPLTFRIGRV</sequence>
<dbReference type="Pfam" id="PF08241">
    <property type="entry name" value="Methyltransf_11"/>
    <property type="match status" value="1"/>
</dbReference>
<dbReference type="GO" id="GO:0032259">
    <property type="term" value="P:methylation"/>
    <property type="evidence" value="ECO:0007669"/>
    <property type="project" value="UniProtKB-KW"/>
</dbReference>
<evidence type="ECO:0000256" key="3">
    <source>
        <dbReference type="ARBA" id="ARBA00022679"/>
    </source>
</evidence>
<feature type="domain" description="Methyltransferase type 11" evidence="4">
    <location>
        <begin position="43"/>
        <end position="132"/>
    </location>
</feature>
<dbReference type="SUPFAM" id="SSF53335">
    <property type="entry name" value="S-adenosyl-L-methionine-dependent methyltransferases"/>
    <property type="match status" value="1"/>
</dbReference>
<dbReference type="Gene3D" id="3.40.50.150">
    <property type="entry name" value="Vaccinia Virus protein VP39"/>
    <property type="match status" value="1"/>
</dbReference>
<name>A0A7Y0E1B0_9PROT</name>
<dbReference type="InterPro" id="IPR029063">
    <property type="entry name" value="SAM-dependent_MTases_sf"/>
</dbReference>
<comment type="caution">
    <text evidence="5">The sequence shown here is derived from an EMBL/GenBank/DDBJ whole genome shotgun (WGS) entry which is preliminary data.</text>
</comment>
<reference evidence="5 6" key="1">
    <citation type="submission" date="2020-04" db="EMBL/GenBank/DDBJ databases">
        <title>Rhodospirillaceae bacterium KN72 isolated from deep sea.</title>
        <authorList>
            <person name="Zhang D.-C."/>
        </authorList>
    </citation>
    <scope>NUCLEOTIDE SEQUENCE [LARGE SCALE GENOMIC DNA]</scope>
    <source>
        <strain evidence="5 6">KN72</strain>
    </source>
</reference>
<keyword evidence="3 5" id="KW-0808">Transferase</keyword>
<evidence type="ECO:0000256" key="2">
    <source>
        <dbReference type="ARBA" id="ARBA00022603"/>
    </source>
</evidence>
<dbReference type="Proteomes" id="UP000539372">
    <property type="component" value="Unassembled WGS sequence"/>
</dbReference>
<comment type="similarity">
    <text evidence="1">Belongs to the methyltransferase superfamily.</text>
</comment>
<dbReference type="GO" id="GO:0008757">
    <property type="term" value="F:S-adenosylmethionine-dependent methyltransferase activity"/>
    <property type="evidence" value="ECO:0007669"/>
    <property type="project" value="InterPro"/>
</dbReference>
<organism evidence="5 6">
    <name type="scientific">Pacificispira spongiicola</name>
    <dbReference type="NCBI Taxonomy" id="2729598"/>
    <lineage>
        <taxon>Bacteria</taxon>
        <taxon>Pseudomonadati</taxon>
        <taxon>Pseudomonadota</taxon>
        <taxon>Alphaproteobacteria</taxon>
        <taxon>Rhodospirillales</taxon>
        <taxon>Rhodospirillaceae</taxon>
        <taxon>Pacificispira</taxon>
    </lineage>
</organism>
<evidence type="ECO:0000313" key="6">
    <source>
        <dbReference type="Proteomes" id="UP000539372"/>
    </source>
</evidence>
<dbReference type="InterPro" id="IPR013216">
    <property type="entry name" value="Methyltransf_11"/>
</dbReference>
<dbReference type="PANTHER" id="PTHR44942:SF4">
    <property type="entry name" value="METHYLTRANSFERASE TYPE 11 DOMAIN-CONTAINING PROTEIN"/>
    <property type="match status" value="1"/>
</dbReference>
<dbReference type="EMBL" id="JABBNT010000003">
    <property type="protein sequence ID" value="NMM45400.1"/>
    <property type="molecule type" value="Genomic_DNA"/>
</dbReference>
<keyword evidence="2 5" id="KW-0489">Methyltransferase</keyword>
<dbReference type="InterPro" id="IPR051052">
    <property type="entry name" value="Diverse_substrate_MTase"/>
</dbReference>
<evidence type="ECO:0000256" key="1">
    <source>
        <dbReference type="ARBA" id="ARBA00008361"/>
    </source>
</evidence>
<dbReference type="CDD" id="cd02440">
    <property type="entry name" value="AdoMet_MTases"/>
    <property type="match status" value="1"/>
</dbReference>